<evidence type="ECO:0000313" key="3">
    <source>
        <dbReference type="EMBL" id="KAF4631082.1"/>
    </source>
</evidence>
<evidence type="ECO:0000256" key="2">
    <source>
        <dbReference type="SAM" id="Phobius"/>
    </source>
</evidence>
<sequence>MVSTRGHPQDFPEPDLTPTKSTPSRSRKAKWAHTPSNVTILWLFISLPLVAWDTGYVMLRPYSMPGGSLHWPIWAPYELYGKVDYIYGWKAFNETNGFTGAQGALNIIESLMYFYYLYILFAHGRPAAARGRGTPKPSVVGFLGQQRYVDGSKGALAVLVGFSAALMTLSKTILYWLNEYFSGFENIGHNKFMDLVLLWIIPKPYSTPHPSRLSNLKNITSDHFAEFQNIALVLLSTLQIIPAARLLRSSSGRTLFSELPRLNSAITSDDLDLDRIKPLLNTALADNPDDVLIWDQVNDLSAA</sequence>
<organism evidence="3 4">
    <name type="scientific">Cudoniella acicularis</name>
    <dbReference type="NCBI Taxonomy" id="354080"/>
    <lineage>
        <taxon>Eukaryota</taxon>
        <taxon>Fungi</taxon>
        <taxon>Dikarya</taxon>
        <taxon>Ascomycota</taxon>
        <taxon>Pezizomycotina</taxon>
        <taxon>Leotiomycetes</taxon>
        <taxon>Helotiales</taxon>
        <taxon>Tricladiaceae</taxon>
        <taxon>Cudoniella</taxon>
    </lineage>
</organism>
<proteinExistence type="predicted"/>
<reference evidence="3 4" key="1">
    <citation type="submission" date="2020-03" db="EMBL/GenBank/DDBJ databases">
        <title>Draft Genome Sequence of Cudoniella acicularis.</title>
        <authorList>
            <person name="Buettner E."/>
            <person name="Kellner H."/>
        </authorList>
    </citation>
    <scope>NUCLEOTIDE SEQUENCE [LARGE SCALE GENOMIC DNA]</scope>
    <source>
        <strain evidence="3 4">DSM 108380</strain>
    </source>
</reference>
<keyword evidence="4" id="KW-1185">Reference proteome</keyword>
<evidence type="ECO:0008006" key="5">
    <source>
        <dbReference type="Google" id="ProtNLM"/>
    </source>
</evidence>
<dbReference type="Proteomes" id="UP000566819">
    <property type="component" value="Unassembled WGS sequence"/>
</dbReference>
<feature type="transmembrane region" description="Helical" evidence="2">
    <location>
        <begin position="155"/>
        <end position="177"/>
    </location>
</feature>
<dbReference type="EMBL" id="JAAMPI010000479">
    <property type="protein sequence ID" value="KAF4631082.1"/>
    <property type="molecule type" value="Genomic_DNA"/>
</dbReference>
<keyword evidence="2" id="KW-0472">Membrane</keyword>
<dbReference type="PANTHER" id="PTHR37919:SF2">
    <property type="entry name" value="EXPERA DOMAIN-CONTAINING PROTEIN"/>
    <property type="match status" value="1"/>
</dbReference>
<feature type="region of interest" description="Disordered" evidence="1">
    <location>
        <begin position="1"/>
        <end position="30"/>
    </location>
</feature>
<dbReference type="AlphaFoldDB" id="A0A8H4RJ99"/>
<protein>
    <recommendedName>
        <fullName evidence="5">C6 transcription factor</fullName>
    </recommendedName>
</protein>
<name>A0A8H4RJ99_9HELO</name>
<dbReference type="OrthoDB" id="60858at2759"/>
<evidence type="ECO:0000313" key="4">
    <source>
        <dbReference type="Proteomes" id="UP000566819"/>
    </source>
</evidence>
<feature type="transmembrane region" description="Helical" evidence="2">
    <location>
        <begin position="40"/>
        <end position="59"/>
    </location>
</feature>
<evidence type="ECO:0000256" key="1">
    <source>
        <dbReference type="SAM" id="MobiDB-lite"/>
    </source>
</evidence>
<keyword evidence="2" id="KW-0812">Transmembrane</keyword>
<dbReference type="PANTHER" id="PTHR37919">
    <property type="entry name" value="PROTEIN CBG05606"/>
    <property type="match status" value="1"/>
</dbReference>
<accession>A0A8H4RJ99</accession>
<gene>
    <name evidence="3" type="ORF">G7Y89_g7050</name>
</gene>
<comment type="caution">
    <text evidence="3">The sequence shown here is derived from an EMBL/GenBank/DDBJ whole genome shotgun (WGS) entry which is preliminary data.</text>
</comment>
<keyword evidence="2" id="KW-1133">Transmembrane helix</keyword>